<dbReference type="InterPro" id="IPR020846">
    <property type="entry name" value="MFS_dom"/>
</dbReference>
<keyword evidence="8" id="KW-1185">Reference proteome</keyword>
<evidence type="ECO:0000259" key="6">
    <source>
        <dbReference type="PROSITE" id="PS50850"/>
    </source>
</evidence>
<gene>
    <name evidence="7" type="ORF">CLV71_118114</name>
</gene>
<feature type="transmembrane region" description="Helical" evidence="5">
    <location>
        <begin position="101"/>
        <end position="122"/>
    </location>
</feature>
<proteinExistence type="predicted"/>
<keyword evidence="4 5" id="KW-0472">Membrane</keyword>
<feature type="transmembrane region" description="Helical" evidence="5">
    <location>
        <begin position="408"/>
        <end position="427"/>
    </location>
</feature>
<dbReference type="InterPro" id="IPR011701">
    <property type="entry name" value="MFS"/>
</dbReference>
<accession>A0A4R7V105</accession>
<dbReference type="GO" id="GO:0022857">
    <property type="term" value="F:transmembrane transporter activity"/>
    <property type="evidence" value="ECO:0007669"/>
    <property type="project" value="InterPro"/>
</dbReference>
<feature type="transmembrane region" description="Helical" evidence="5">
    <location>
        <begin position="320"/>
        <end position="338"/>
    </location>
</feature>
<feature type="domain" description="Major facilitator superfamily (MFS) profile" evidence="6">
    <location>
        <begin position="10"/>
        <end position="431"/>
    </location>
</feature>
<protein>
    <submittedName>
        <fullName evidence="7">EmrB/QacA subfamily drug resistance transporter</fullName>
    </submittedName>
</protein>
<dbReference type="InterPro" id="IPR036259">
    <property type="entry name" value="MFS_trans_sf"/>
</dbReference>
<dbReference type="GO" id="GO:0005886">
    <property type="term" value="C:plasma membrane"/>
    <property type="evidence" value="ECO:0007669"/>
    <property type="project" value="UniProtKB-SubCell"/>
</dbReference>
<feature type="transmembrane region" description="Helical" evidence="5">
    <location>
        <begin position="377"/>
        <end position="402"/>
    </location>
</feature>
<dbReference type="EMBL" id="SOCP01000018">
    <property type="protein sequence ID" value="TDV42244.1"/>
    <property type="molecule type" value="Genomic_DNA"/>
</dbReference>
<dbReference type="CDD" id="cd17321">
    <property type="entry name" value="MFS_MMR_MDR_like"/>
    <property type="match status" value="1"/>
</dbReference>
<dbReference type="AlphaFoldDB" id="A0A4R7V105"/>
<dbReference type="Pfam" id="PF07690">
    <property type="entry name" value="MFS_1"/>
    <property type="match status" value="1"/>
</dbReference>
<sequence length="440" mass="45159">MQVTTTRWAALAVLLAAEAMNVLDATITQVAAPAIHAGLGGARSDIQWFGAAYTLPFAVLLITGGRLGDRYGRRRLFLAGVTGFAIASLCCAVAPDAGVLIAARAVQGAAAALVIPQTIGLIRAAFSGPELAAALGWNGPVVGVSAVTGPVLGAVLTDAASWRVAFLVNVPISVAVLAARRLLPEDRAAAPVRLDLVGTVLAAAGVGLVVHPLITRWHWPVFAAGAAVLAVFAVQQRNRRHPLVERSLFHDRGFPAALVTSTLFFAVMNGLMLVVVLHQQLDEGRDVLTSGLTLLPWSGGLAVSSWVAGTWLVPRFGSRVAFAGLGSLLAGILLAIGWPRGLLGALALGGLGLGLFTVPFFTTALSRVRPQETGSAAGLLNAVQQLGATLGVAVLGSVYLHGHSVAPAFWLAAALVVATAATTALMGSPTASREGPRGEW</sequence>
<feature type="transmembrane region" description="Helical" evidence="5">
    <location>
        <begin position="76"/>
        <end position="95"/>
    </location>
</feature>
<evidence type="ECO:0000256" key="1">
    <source>
        <dbReference type="ARBA" id="ARBA00004651"/>
    </source>
</evidence>
<dbReference type="RefSeq" id="WP_133907432.1">
    <property type="nucleotide sequence ID" value="NZ_SOCP01000018.1"/>
</dbReference>
<comment type="subcellular location">
    <subcellularLocation>
        <location evidence="1">Cell membrane</location>
        <topology evidence="1">Multi-pass membrane protein</topology>
    </subcellularLocation>
</comment>
<keyword evidence="2 5" id="KW-0812">Transmembrane</keyword>
<feature type="transmembrane region" description="Helical" evidence="5">
    <location>
        <begin position="217"/>
        <end position="234"/>
    </location>
</feature>
<feature type="transmembrane region" description="Helical" evidence="5">
    <location>
        <begin position="162"/>
        <end position="180"/>
    </location>
</feature>
<evidence type="ECO:0000256" key="3">
    <source>
        <dbReference type="ARBA" id="ARBA00022989"/>
    </source>
</evidence>
<evidence type="ECO:0000256" key="5">
    <source>
        <dbReference type="SAM" id="Phobius"/>
    </source>
</evidence>
<dbReference type="OrthoDB" id="4532109at2"/>
<dbReference type="PROSITE" id="PS50850">
    <property type="entry name" value="MFS"/>
    <property type="match status" value="1"/>
</dbReference>
<keyword evidence="3 5" id="KW-1133">Transmembrane helix</keyword>
<dbReference type="Gene3D" id="1.20.1720.10">
    <property type="entry name" value="Multidrug resistance protein D"/>
    <property type="match status" value="1"/>
</dbReference>
<feature type="transmembrane region" description="Helical" evidence="5">
    <location>
        <begin position="294"/>
        <end position="313"/>
    </location>
</feature>
<dbReference type="Gene3D" id="1.20.1250.20">
    <property type="entry name" value="MFS general substrate transporter like domains"/>
    <property type="match status" value="1"/>
</dbReference>
<organism evidence="7 8">
    <name type="scientific">Actinophytocola oryzae</name>
    <dbReference type="NCBI Taxonomy" id="502181"/>
    <lineage>
        <taxon>Bacteria</taxon>
        <taxon>Bacillati</taxon>
        <taxon>Actinomycetota</taxon>
        <taxon>Actinomycetes</taxon>
        <taxon>Pseudonocardiales</taxon>
        <taxon>Pseudonocardiaceae</taxon>
    </lineage>
</organism>
<feature type="transmembrane region" description="Helical" evidence="5">
    <location>
        <begin position="254"/>
        <end position="274"/>
    </location>
</feature>
<evidence type="ECO:0000256" key="2">
    <source>
        <dbReference type="ARBA" id="ARBA00022692"/>
    </source>
</evidence>
<feature type="transmembrane region" description="Helical" evidence="5">
    <location>
        <begin position="134"/>
        <end position="156"/>
    </location>
</feature>
<feature type="transmembrane region" description="Helical" evidence="5">
    <location>
        <begin position="192"/>
        <end position="211"/>
    </location>
</feature>
<reference evidence="7 8" key="1">
    <citation type="submission" date="2019-03" db="EMBL/GenBank/DDBJ databases">
        <title>Genomic Encyclopedia of Archaeal and Bacterial Type Strains, Phase II (KMG-II): from individual species to whole genera.</title>
        <authorList>
            <person name="Goeker M."/>
        </authorList>
    </citation>
    <scope>NUCLEOTIDE SEQUENCE [LARGE SCALE GENOMIC DNA]</scope>
    <source>
        <strain evidence="7 8">DSM 45499</strain>
    </source>
</reference>
<evidence type="ECO:0000256" key="4">
    <source>
        <dbReference type="ARBA" id="ARBA00023136"/>
    </source>
</evidence>
<comment type="caution">
    <text evidence="7">The sequence shown here is derived from an EMBL/GenBank/DDBJ whole genome shotgun (WGS) entry which is preliminary data.</text>
</comment>
<dbReference type="PANTHER" id="PTHR42718">
    <property type="entry name" value="MAJOR FACILITATOR SUPERFAMILY MULTIDRUG TRANSPORTER MFSC"/>
    <property type="match status" value="1"/>
</dbReference>
<evidence type="ECO:0000313" key="8">
    <source>
        <dbReference type="Proteomes" id="UP000294927"/>
    </source>
</evidence>
<dbReference type="PANTHER" id="PTHR42718:SF39">
    <property type="entry name" value="ACTINORHODIN TRANSPORTER-RELATED"/>
    <property type="match status" value="1"/>
</dbReference>
<dbReference type="Proteomes" id="UP000294927">
    <property type="component" value="Unassembled WGS sequence"/>
</dbReference>
<evidence type="ECO:0000313" key="7">
    <source>
        <dbReference type="EMBL" id="TDV42244.1"/>
    </source>
</evidence>
<dbReference type="SUPFAM" id="SSF103473">
    <property type="entry name" value="MFS general substrate transporter"/>
    <property type="match status" value="1"/>
</dbReference>
<name>A0A4R7V105_9PSEU</name>
<feature type="transmembrane region" description="Helical" evidence="5">
    <location>
        <begin position="344"/>
        <end position="365"/>
    </location>
</feature>
<feature type="transmembrane region" description="Helical" evidence="5">
    <location>
        <begin position="46"/>
        <end position="64"/>
    </location>
</feature>